<dbReference type="AlphaFoldDB" id="A0AA40CWJ0"/>
<keyword evidence="2" id="KW-1185">Reference proteome</keyword>
<evidence type="ECO:0000313" key="1">
    <source>
        <dbReference type="EMBL" id="KAK0654021.1"/>
    </source>
</evidence>
<comment type="caution">
    <text evidence="1">The sequence shown here is derived from an EMBL/GenBank/DDBJ whole genome shotgun (WGS) entry which is preliminary data.</text>
</comment>
<evidence type="ECO:0000313" key="2">
    <source>
        <dbReference type="Proteomes" id="UP001175001"/>
    </source>
</evidence>
<name>A0AA40CWJ0_9PEZI</name>
<proteinExistence type="predicted"/>
<dbReference type="EMBL" id="JAUJDW010000023">
    <property type="protein sequence ID" value="KAK0654021.1"/>
    <property type="molecule type" value="Genomic_DNA"/>
</dbReference>
<reference evidence="1" key="1">
    <citation type="submission" date="2023-06" db="EMBL/GenBank/DDBJ databases">
        <title>Multi-omics analyses reveal the molecular pathogenesis toolkit of Lasiodiplodia hormozganensis, a cross-kingdom pathogen.</title>
        <authorList>
            <person name="Felix C."/>
            <person name="Meneses R."/>
            <person name="Goncalves M.F.M."/>
            <person name="Tilleman L."/>
            <person name="Duarte A.S."/>
            <person name="Jorrin-Novo J.V."/>
            <person name="Van De Peer Y."/>
            <person name="Deforce D."/>
            <person name="Van Nieuwerburgh F."/>
            <person name="Esteves A.C."/>
            <person name="Alves A."/>
        </authorList>
    </citation>
    <scope>NUCLEOTIDE SEQUENCE</scope>
    <source>
        <strain evidence="1">CBS 339.90</strain>
    </source>
</reference>
<accession>A0AA40CWJ0</accession>
<sequence length="108" mass="12103">MSGPKQEIVVYKHSSTGETPDVLLMSKAQLEESMSDNPALRLSHKAIPRGHRHIEILALDLIPEAQRKECADYPNMGASIATITLPNRVWMQRQITADQFSELHILSV</sequence>
<organism evidence="1 2">
    <name type="scientific">Lasiodiplodia hormozganensis</name>
    <dbReference type="NCBI Taxonomy" id="869390"/>
    <lineage>
        <taxon>Eukaryota</taxon>
        <taxon>Fungi</taxon>
        <taxon>Dikarya</taxon>
        <taxon>Ascomycota</taxon>
        <taxon>Pezizomycotina</taxon>
        <taxon>Dothideomycetes</taxon>
        <taxon>Dothideomycetes incertae sedis</taxon>
        <taxon>Botryosphaeriales</taxon>
        <taxon>Botryosphaeriaceae</taxon>
        <taxon>Lasiodiplodia</taxon>
    </lineage>
</organism>
<protein>
    <submittedName>
        <fullName evidence="1">Uncharacterized protein</fullName>
    </submittedName>
</protein>
<dbReference type="Proteomes" id="UP001175001">
    <property type="component" value="Unassembled WGS sequence"/>
</dbReference>
<gene>
    <name evidence="1" type="ORF">DIS24_g5472</name>
</gene>